<dbReference type="PANTHER" id="PTHR33321:SF12">
    <property type="entry name" value="PLANT BASIC SECRETORY PROTEIN (BSP) FAMILY PROTEIN"/>
    <property type="match status" value="1"/>
</dbReference>
<proteinExistence type="predicted"/>
<protein>
    <recommendedName>
        <fullName evidence="3">Plant basic secretory protein (BSP) family protein</fullName>
    </recommendedName>
</protein>
<dbReference type="AlphaFoldDB" id="A0AAV0MGR2"/>
<dbReference type="Pfam" id="PF04450">
    <property type="entry name" value="BSP"/>
    <property type="match status" value="1"/>
</dbReference>
<evidence type="ECO:0000313" key="2">
    <source>
        <dbReference type="Proteomes" id="UP001154282"/>
    </source>
</evidence>
<dbReference type="InterPro" id="IPR007541">
    <property type="entry name" value="Uncharacterised_BSP"/>
</dbReference>
<evidence type="ECO:0008006" key="3">
    <source>
        <dbReference type="Google" id="ProtNLM"/>
    </source>
</evidence>
<accession>A0AAV0MGR2</accession>
<organism evidence="1 2">
    <name type="scientific">Linum tenue</name>
    <dbReference type="NCBI Taxonomy" id="586396"/>
    <lineage>
        <taxon>Eukaryota</taxon>
        <taxon>Viridiplantae</taxon>
        <taxon>Streptophyta</taxon>
        <taxon>Embryophyta</taxon>
        <taxon>Tracheophyta</taxon>
        <taxon>Spermatophyta</taxon>
        <taxon>Magnoliopsida</taxon>
        <taxon>eudicotyledons</taxon>
        <taxon>Gunneridae</taxon>
        <taxon>Pentapetalae</taxon>
        <taxon>rosids</taxon>
        <taxon>fabids</taxon>
        <taxon>Malpighiales</taxon>
        <taxon>Linaceae</taxon>
        <taxon>Linum</taxon>
    </lineage>
</organism>
<sequence length="210" mass="23837">MAAISGSIELYRVSDSTGNNGFSNQIGMDLIKKTLADATDFTWKALQLNTPAERKTIPTISLFIENSDGVAYADNDEIHFNAGYLERYSSDDDEARREFVGVIYHEMVHVWQWNGGGRTPEGLIEGVADYVRLKAGYGPSHWVKAGEGQRWDEGYAVTARFLDYCDDLREGFVAELNKKMRSHYDEGFFFDLLGKTVDQLWSDYKAKYQV</sequence>
<evidence type="ECO:0000313" key="1">
    <source>
        <dbReference type="EMBL" id="CAI0445460.1"/>
    </source>
</evidence>
<gene>
    <name evidence="1" type="ORF">LITE_LOCUS28569</name>
</gene>
<reference evidence="1" key="1">
    <citation type="submission" date="2022-08" db="EMBL/GenBank/DDBJ databases">
        <authorList>
            <person name="Gutierrez-Valencia J."/>
        </authorList>
    </citation>
    <scope>NUCLEOTIDE SEQUENCE</scope>
</reference>
<dbReference type="Proteomes" id="UP001154282">
    <property type="component" value="Unassembled WGS sequence"/>
</dbReference>
<keyword evidence="2" id="KW-1185">Reference proteome</keyword>
<dbReference type="EMBL" id="CAMGYJ010000007">
    <property type="protein sequence ID" value="CAI0445460.1"/>
    <property type="molecule type" value="Genomic_DNA"/>
</dbReference>
<name>A0AAV0MGR2_9ROSI</name>
<comment type="caution">
    <text evidence="1">The sequence shown here is derived from an EMBL/GenBank/DDBJ whole genome shotgun (WGS) entry which is preliminary data.</text>
</comment>
<dbReference type="PANTHER" id="PTHR33321">
    <property type="match status" value="1"/>
</dbReference>